<gene>
    <name evidence="1" type="ORF">H6G94_12065</name>
</gene>
<dbReference type="CDD" id="cd00882">
    <property type="entry name" value="Ras_like_GTPase"/>
    <property type="match status" value="1"/>
</dbReference>
<dbReference type="SUPFAM" id="SSF52540">
    <property type="entry name" value="P-loop containing nucleoside triphosphate hydrolases"/>
    <property type="match status" value="1"/>
</dbReference>
<sequence length="734" mass="83770">MNLDKTAQIISIIEQRRPLVNKIERVESNLRSLSLALHHLQEHSEQLLSKIDEEAVIAKLHNLNFSRLQTNIEAELIALNKLKTRFNRNTLNIGVIGRARQGKSRLLQSLTGLTSAEIPDGDRQHCTGVRSTIHHNSNFATYGEVWFHTERSFLDEVIAPYYEKLRLGLKPITLEAFANHPLPPLPVELTEYAEPGAMYQHLRRYHINLDKYRHLLKVTSPRRISQAEIREYVAQDTTDGQRIFFNYLAVQEVKITCKFPHEAVGQIALVDMPGLGDTGIGDEERLVKTLAHDVDAVIFVRMPKSSGDYWADVDVRLYDIAANAITELPINLWSFLILNRTDSTSNNSDNWYNCQDLAQTLSEKHIQVVNHVIANCANPQEANQVLELILDYLAKNITILDSKYAFLCQERLVQLQNTVAVELEKARQVLEEASSGENWFPLFENLFAQLWDNLTTGLEALLKKLREQRDAQNIEFRQQVEAALKTCQQDSGIPTEAEIETRRNRVGGYPNAYYEYLNEVRAYLSQHFLLLDKGLKQGLDRVKGQVSEVLINQAGLGFVSDVRGEEFINAIAAYIPNELIPSQPSRLKLGFQILADFELSYRGMIQHRIRQRLDDLTPDETSLQLSSSPCASEVLSCLQALHSEAIYKCRTALDDLLAEPSQAAFAIVEEFLDRVLRAEGAKTEWRIFLEEVRSEVWCEEFEQLGERTRTRREWIDSIECVATANKLSAMQFLN</sequence>
<proteinExistence type="predicted"/>
<comment type="caution">
    <text evidence="1">The sequence shown here is derived from an EMBL/GenBank/DDBJ whole genome shotgun (WGS) entry which is preliminary data.</text>
</comment>
<keyword evidence="2" id="KW-1185">Reference proteome</keyword>
<name>A0ABR8H8I2_NOSPU</name>
<dbReference type="Proteomes" id="UP000606396">
    <property type="component" value="Unassembled WGS sequence"/>
</dbReference>
<dbReference type="RefSeq" id="WP_190949632.1">
    <property type="nucleotide sequence ID" value="NZ_JACJTC010000008.1"/>
</dbReference>
<accession>A0ABR8H8I2</accession>
<evidence type="ECO:0000313" key="1">
    <source>
        <dbReference type="EMBL" id="MBD2612004.1"/>
    </source>
</evidence>
<evidence type="ECO:0000313" key="2">
    <source>
        <dbReference type="Proteomes" id="UP000606396"/>
    </source>
</evidence>
<dbReference type="EMBL" id="JACJTC010000008">
    <property type="protein sequence ID" value="MBD2612004.1"/>
    <property type="molecule type" value="Genomic_DNA"/>
</dbReference>
<reference evidence="1 2" key="1">
    <citation type="journal article" date="2020" name="ISME J.">
        <title>Comparative genomics reveals insights into cyanobacterial evolution and habitat adaptation.</title>
        <authorList>
            <person name="Chen M.Y."/>
            <person name="Teng W.K."/>
            <person name="Zhao L."/>
            <person name="Hu C.X."/>
            <person name="Zhou Y.K."/>
            <person name="Han B.P."/>
            <person name="Song L.R."/>
            <person name="Shu W.S."/>
        </authorList>
    </citation>
    <scope>NUCLEOTIDE SEQUENCE [LARGE SCALE GENOMIC DNA]</scope>
    <source>
        <strain evidence="1 2">FACHB-252</strain>
    </source>
</reference>
<dbReference type="Gene3D" id="3.40.50.300">
    <property type="entry name" value="P-loop containing nucleotide triphosphate hydrolases"/>
    <property type="match status" value="1"/>
</dbReference>
<protein>
    <submittedName>
        <fullName evidence="1">GTPase domain-containing protein</fullName>
    </submittedName>
</protein>
<dbReference type="InterPro" id="IPR027417">
    <property type="entry name" value="P-loop_NTPase"/>
</dbReference>
<organism evidence="1 2">
    <name type="scientific">Nostoc punctiforme FACHB-252</name>
    <dbReference type="NCBI Taxonomy" id="1357509"/>
    <lineage>
        <taxon>Bacteria</taxon>
        <taxon>Bacillati</taxon>
        <taxon>Cyanobacteriota</taxon>
        <taxon>Cyanophyceae</taxon>
        <taxon>Nostocales</taxon>
        <taxon>Nostocaceae</taxon>
        <taxon>Nostoc</taxon>
    </lineage>
</organism>